<dbReference type="GO" id="GO:0008168">
    <property type="term" value="F:methyltransferase activity"/>
    <property type="evidence" value="ECO:0007669"/>
    <property type="project" value="UniProtKB-KW"/>
</dbReference>
<dbReference type="InterPro" id="IPR001126">
    <property type="entry name" value="UmuC"/>
</dbReference>
<keyword evidence="4" id="KW-0227">DNA damage</keyword>
<dbReference type="Pfam" id="PF11799">
    <property type="entry name" value="IMS_C"/>
    <property type="match status" value="1"/>
</dbReference>
<evidence type="ECO:0000313" key="8">
    <source>
        <dbReference type="Proteomes" id="UP000824238"/>
    </source>
</evidence>
<dbReference type="GO" id="GO:0003887">
    <property type="term" value="F:DNA-directed DNA polymerase activity"/>
    <property type="evidence" value="ECO:0007669"/>
    <property type="project" value="UniProtKB-KW"/>
</dbReference>
<evidence type="ECO:0000256" key="3">
    <source>
        <dbReference type="ARBA" id="ARBA00022695"/>
    </source>
</evidence>
<evidence type="ECO:0000256" key="2">
    <source>
        <dbReference type="ARBA" id="ARBA00022457"/>
    </source>
</evidence>
<reference evidence="7" key="1">
    <citation type="submission" date="2020-10" db="EMBL/GenBank/DDBJ databases">
        <authorList>
            <person name="Gilroy R."/>
        </authorList>
    </citation>
    <scope>NUCLEOTIDE SEQUENCE</scope>
    <source>
        <strain evidence="7">ChiGjej3B3-7149</strain>
    </source>
</reference>
<evidence type="ECO:0000256" key="4">
    <source>
        <dbReference type="ARBA" id="ARBA00022763"/>
    </source>
</evidence>
<gene>
    <name evidence="7" type="ORF">IAD36_04440</name>
</gene>
<proteinExistence type="inferred from homology"/>
<comment type="similarity">
    <text evidence="1">Belongs to the DNA polymerase type-Y family.</text>
</comment>
<feature type="domain" description="UmuC" evidence="6">
    <location>
        <begin position="5"/>
        <end position="233"/>
    </location>
</feature>
<dbReference type="Pfam" id="PF00817">
    <property type="entry name" value="IMS"/>
    <property type="match status" value="1"/>
</dbReference>
<dbReference type="GO" id="GO:0006281">
    <property type="term" value="P:DNA repair"/>
    <property type="evidence" value="ECO:0007669"/>
    <property type="project" value="InterPro"/>
</dbReference>
<accession>A0A9D1IZ77</accession>
<dbReference type="PANTHER" id="PTHR11076:SF35">
    <property type="entry name" value="DNA REPAIR PROTEIN HOMOLOG YOBH"/>
    <property type="match status" value="1"/>
</dbReference>
<dbReference type="GO" id="GO:0032259">
    <property type="term" value="P:methylation"/>
    <property type="evidence" value="ECO:0007669"/>
    <property type="project" value="UniProtKB-KW"/>
</dbReference>
<reference evidence="7" key="2">
    <citation type="journal article" date="2021" name="PeerJ">
        <title>Extensive microbial diversity within the chicken gut microbiome revealed by metagenomics and culture.</title>
        <authorList>
            <person name="Gilroy R."/>
            <person name="Ravi A."/>
            <person name="Getino M."/>
            <person name="Pursley I."/>
            <person name="Horton D.L."/>
            <person name="Alikhan N.F."/>
            <person name="Baker D."/>
            <person name="Gharbi K."/>
            <person name="Hall N."/>
            <person name="Watson M."/>
            <person name="Adriaenssens E.M."/>
            <person name="Foster-Nyarko E."/>
            <person name="Jarju S."/>
            <person name="Secka A."/>
            <person name="Antonio M."/>
            <person name="Oren A."/>
            <person name="Chaudhuri R.R."/>
            <person name="La Ragione R."/>
            <person name="Hildebrand F."/>
            <person name="Pallen M.J."/>
        </authorList>
    </citation>
    <scope>NUCLEOTIDE SEQUENCE</scope>
    <source>
        <strain evidence="7">ChiGjej3B3-7149</strain>
    </source>
</reference>
<dbReference type="InterPro" id="IPR043502">
    <property type="entry name" value="DNA/RNA_pol_sf"/>
</dbReference>
<evidence type="ECO:0000313" key="7">
    <source>
        <dbReference type="EMBL" id="HIR54835.1"/>
    </source>
</evidence>
<name>A0A9D1IZ77_9FIRM</name>
<sequence length="500" mass="56719">MERTYIAIDLKSFYASVECRERGLDPLDTNLVVADESRTDKTICLAVTPSLKSYGIGGRCRLFEVKQRVREANAGRRHDAPGHRLEGKSHFFSELQANPSLAVDFLIAPPRMAYYMEYSTRIYQVYMKYVAPEDIIVYSIDEVFMDVTRYLKTYGLTPHDLAMKIILDVLKTTGITATAGIGTNLYLCKVAMDIVAKHIPADENGVRIAELDERSYRRELWSHTPLTDFWRVGRGYAKKLEEHGMFTMGDVARRSLTDEELFFKLFGKNAELLIDHAWGCEPCTIEAVKAYKPSTNSLGSGQVLHEPYTAEKARIVLREMADALSMELFAKKLVTDQLVVTIGYDVENIKDAKRRASYKGEIVRDGYGRLKPKHSHGTINLARYTSSTRLIMDAAAGLYDRVVDRNLLIRRLNITACRVIPESEAPKEDAPEQMDMFTDYAALDAERERENAALERERRKQAALLKIKRKYGKNAVLRGMNYEDGATMRDRNGQIGGHKA</sequence>
<comment type="caution">
    <text evidence="7">The sequence shown here is derived from an EMBL/GenBank/DDBJ whole genome shotgun (WGS) entry which is preliminary data.</text>
</comment>
<dbReference type="Gene3D" id="3.30.70.270">
    <property type="match status" value="1"/>
</dbReference>
<evidence type="ECO:0000256" key="5">
    <source>
        <dbReference type="ARBA" id="ARBA00022932"/>
    </source>
</evidence>
<dbReference type="EMBL" id="DVHH01000112">
    <property type="protein sequence ID" value="HIR54835.1"/>
    <property type="molecule type" value="Genomic_DNA"/>
</dbReference>
<organism evidence="7 8">
    <name type="scientific">Candidatus Scatomorpha intestinigallinarum</name>
    <dbReference type="NCBI Taxonomy" id="2840923"/>
    <lineage>
        <taxon>Bacteria</taxon>
        <taxon>Bacillati</taxon>
        <taxon>Bacillota</taxon>
        <taxon>Clostridia</taxon>
        <taxon>Eubacteriales</taxon>
        <taxon>Candidatus Scatomorpha</taxon>
    </lineage>
</organism>
<keyword evidence="3" id="KW-0548">Nucleotidyltransferase</keyword>
<evidence type="ECO:0000259" key="6">
    <source>
        <dbReference type="PROSITE" id="PS50173"/>
    </source>
</evidence>
<dbReference type="InterPro" id="IPR043128">
    <property type="entry name" value="Rev_trsase/Diguanyl_cyclase"/>
</dbReference>
<dbReference type="InterPro" id="IPR017961">
    <property type="entry name" value="DNA_pol_Y-fam_little_finger"/>
</dbReference>
<dbReference type="AlphaFoldDB" id="A0A9D1IZ77"/>
<dbReference type="PANTHER" id="PTHR11076">
    <property type="entry name" value="DNA REPAIR POLYMERASE UMUC / TRANSFERASE FAMILY MEMBER"/>
    <property type="match status" value="1"/>
</dbReference>
<dbReference type="GO" id="GO:0003684">
    <property type="term" value="F:damaged DNA binding"/>
    <property type="evidence" value="ECO:0007669"/>
    <property type="project" value="InterPro"/>
</dbReference>
<dbReference type="PROSITE" id="PS50173">
    <property type="entry name" value="UMUC"/>
    <property type="match status" value="1"/>
</dbReference>
<keyword evidence="5" id="KW-0808">Transferase</keyword>
<dbReference type="InterPro" id="IPR050116">
    <property type="entry name" value="DNA_polymerase-Y"/>
</dbReference>
<dbReference type="GO" id="GO:0005829">
    <property type="term" value="C:cytosol"/>
    <property type="evidence" value="ECO:0007669"/>
    <property type="project" value="TreeGrafter"/>
</dbReference>
<dbReference type="Proteomes" id="UP000824238">
    <property type="component" value="Unassembled WGS sequence"/>
</dbReference>
<dbReference type="SUPFAM" id="SSF56672">
    <property type="entry name" value="DNA/RNA polymerases"/>
    <property type="match status" value="1"/>
</dbReference>
<keyword evidence="5" id="KW-0239">DNA-directed DNA polymerase</keyword>
<protein>
    <submittedName>
        <fullName evidence="7">DNA methylase</fullName>
    </submittedName>
</protein>
<keyword evidence="2" id="KW-0515">Mutator protein</keyword>
<dbReference type="Gene3D" id="1.10.150.20">
    <property type="entry name" value="5' to 3' exonuclease, C-terminal subdomain"/>
    <property type="match status" value="1"/>
</dbReference>
<evidence type="ECO:0000256" key="1">
    <source>
        <dbReference type="ARBA" id="ARBA00010945"/>
    </source>
</evidence>
<dbReference type="GO" id="GO:0042276">
    <property type="term" value="P:error-prone translesion synthesis"/>
    <property type="evidence" value="ECO:0007669"/>
    <property type="project" value="TreeGrafter"/>
</dbReference>
<keyword evidence="7" id="KW-0489">Methyltransferase</keyword>
<dbReference type="GO" id="GO:0009432">
    <property type="term" value="P:SOS response"/>
    <property type="evidence" value="ECO:0007669"/>
    <property type="project" value="TreeGrafter"/>
</dbReference>